<reference evidence="11" key="1">
    <citation type="submission" date="2022-11" db="UniProtKB">
        <authorList>
            <consortium name="WormBaseParasite"/>
        </authorList>
    </citation>
    <scope>IDENTIFICATION</scope>
</reference>
<keyword evidence="5" id="KW-1133">Transmembrane helix</keyword>
<sequence>MVFDAFFVANCRLFPSTADNVSVGSASGSSPPPSLSPRLELYRPFAAHCLGFPIVTLGFRVKSFFSKWRMRVRKEEVMRQNEFFERILASAVPSTFEDRRHFISSRHYLDLEQDAIDYELESAYNEENMGSNLAESRLYSQPSCTGNSESSTEHNSTQKFSKVYSRALPSGLRGQQQIQQQHAGQQISTTFSNNNGLSSSSGLHRRNGGTAVKSTSNWASTNLVCNSNGGNTAPSLFGRKNKQNLTYSNRNKHLYSRLWGTFVLRILNILTSFLCSAIINVYKVCGCPVINIINNFLHGLRGSDPRQLQQQDDLISSSGDGDGSHIADDESDQEEQLNYQYTCLANGTSSTNSSVIAGGKKKSRRTRGRTPLCGGFLLDVFNSQSSTVPSYSEVPGGVQRTSRASSSSNLALFSASNTQVNGHVGNSTGPSIYADAKLESRSADGSSNNLDNYATCNGKTGTEDSSLNHSALKDAPIGNGKAMELKQICKDKELEKLKAELRTARGGELELRAQLSQAQQQERLSRNELAQSKCKLEQLDSKYKQLSKQTDNYKATISVLDKRIGEAQLKKNEVEQELANERLRVATSTALANNPKTTCCLSTSDSNQTNKAKMLDKERIINSLKLELQTKEEHNQRLEKELKLLRNSANKQSDQEIYFKQIRVLEEKNSKLEQTLSSENRLKQDLFRALNDSKAQIQALNVRLRSQDHNGSVRQNSQTPPPAFSSALSLDASINAIMQATGAQHIPDREPMFKQNLFSDGREAMSVWKNLRSSYKKKKDKKLPSGSASEPEKQKWVHYAEMNFLKNHIVDRIAQSSTLVQCSELVIDEEGENQSTSKRESQSSCLSQSSPVVRKKERVMDEFESKMLELVEKEEICTLARDVDEKMKKISGARHARIKMAFERAVREQIYQVDEYLLDNQMLRSKLALLVLLRRRKRQKKGRRYWVHPLWRNRPELGAYFALLPQLKVNPDKFFDYMRMNPEVFATLLRVLNEKLTKYSIRTPICAEERLMLTIRYLATDESYRSLSFQFRMGCMTVCRIISDTCSAIYEVLHQDYLAMPKTAEEWHQVALRSYSFGQLEESNQQSRSDSLDADNHHQPSLPSDLLIIGSHRTAMQQQHNNLVNNTANNSASTTTRTN</sequence>
<dbReference type="PANTHER" id="PTHR13289">
    <property type="entry name" value="PROTEIN PHOSPHATASE 1-BINDING PROTEIN BIFOCAL"/>
    <property type="match status" value="1"/>
</dbReference>
<evidence type="ECO:0000256" key="9">
    <source>
        <dbReference type="SAM" id="MobiDB-lite"/>
    </source>
</evidence>
<dbReference type="AlphaFoldDB" id="A0A915DGU2"/>
<feature type="coiled-coil region" evidence="8">
    <location>
        <begin position="621"/>
        <end position="685"/>
    </location>
</feature>
<evidence type="ECO:0000256" key="3">
    <source>
        <dbReference type="ARBA" id="ARBA00022692"/>
    </source>
</evidence>
<dbReference type="GO" id="GO:0023041">
    <property type="term" value="P:neuronal signal transduction"/>
    <property type="evidence" value="ECO:0007669"/>
    <property type="project" value="InterPro"/>
</dbReference>
<dbReference type="Pfam" id="PF09726">
    <property type="entry name" value="Macoilin"/>
    <property type="match status" value="2"/>
</dbReference>
<dbReference type="GO" id="GO:0031965">
    <property type="term" value="C:nuclear membrane"/>
    <property type="evidence" value="ECO:0007669"/>
    <property type="project" value="UniProtKB-SubCell"/>
</dbReference>
<feature type="region of interest" description="Disordered" evidence="9">
    <location>
        <begin position="138"/>
        <end position="159"/>
    </location>
</feature>
<name>A0A915DGU2_9BILA</name>
<keyword evidence="7" id="KW-0539">Nucleus</keyword>
<keyword evidence="4" id="KW-0256">Endoplasmic reticulum</keyword>
<evidence type="ECO:0000256" key="4">
    <source>
        <dbReference type="ARBA" id="ARBA00022824"/>
    </source>
</evidence>
<dbReference type="GO" id="GO:0030867">
    <property type="term" value="C:rough endoplasmic reticulum membrane"/>
    <property type="evidence" value="ECO:0007669"/>
    <property type="project" value="UniProtKB-SubCell"/>
</dbReference>
<evidence type="ECO:0000313" key="11">
    <source>
        <dbReference type="WBParaSite" id="jg19306"/>
    </source>
</evidence>
<dbReference type="WBParaSite" id="jg19306">
    <property type="protein sequence ID" value="jg19306"/>
    <property type="gene ID" value="jg19306"/>
</dbReference>
<keyword evidence="3" id="KW-0812">Transmembrane</keyword>
<feature type="region of interest" description="Disordered" evidence="9">
    <location>
        <begin position="171"/>
        <end position="213"/>
    </location>
</feature>
<evidence type="ECO:0000256" key="5">
    <source>
        <dbReference type="ARBA" id="ARBA00022989"/>
    </source>
</evidence>
<dbReference type="Proteomes" id="UP000887574">
    <property type="component" value="Unplaced"/>
</dbReference>
<evidence type="ECO:0000256" key="2">
    <source>
        <dbReference type="ARBA" id="ARBA00004269"/>
    </source>
</evidence>
<dbReference type="GO" id="GO:0006935">
    <property type="term" value="P:chemotaxis"/>
    <property type="evidence" value="ECO:0007669"/>
    <property type="project" value="TreeGrafter"/>
</dbReference>
<evidence type="ECO:0000256" key="8">
    <source>
        <dbReference type="SAM" id="Coils"/>
    </source>
</evidence>
<feature type="compositionally biased region" description="Low complexity" evidence="9">
    <location>
        <begin position="174"/>
        <end position="202"/>
    </location>
</feature>
<dbReference type="GO" id="GO:0008017">
    <property type="term" value="F:microtubule binding"/>
    <property type="evidence" value="ECO:0007669"/>
    <property type="project" value="TreeGrafter"/>
</dbReference>
<comment type="subcellular location">
    <subcellularLocation>
        <location evidence="1">Nucleus membrane</location>
        <topology evidence="1">Multi-pass membrane protein</topology>
    </subcellularLocation>
    <subcellularLocation>
        <location evidence="2">Rough endoplasmic reticulum membrane</location>
        <topology evidence="2">Multi-pass membrane protein</topology>
    </subcellularLocation>
</comment>
<dbReference type="PANTHER" id="PTHR13289:SF6">
    <property type="entry name" value="MACOILIN"/>
    <property type="match status" value="1"/>
</dbReference>
<keyword evidence="10" id="KW-1185">Reference proteome</keyword>
<feature type="region of interest" description="Disordered" evidence="9">
    <location>
        <begin position="830"/>
        <end position="851"/>
    </location>
</feature>
<evidence type="ECO:0000256" key="7">
    <source>
        <dbReference type="ARBA" id="ARBA00023242"/>
    </source>
</evidence>
<organism evidence="10 11">
    <name type="scientific">Ditylenchus dipsaci</name>
    <dbReference type="NCBI Taxonomy" id="166011"/>
    <lineage>
        <taxon>Eukaryota</taxon>
        <taxon>Metazoa</taxon>
        <taxon>Ecdysozoa</taxon>
        <taxon>Nematoda</taxon>
        <taxon>Chromadorea</taxon>
        <taxon>Rhabditida</taxon>
        <taxon>Tylenchina</taxon>
        <taxon>Tylenchomorpha</taxon>
        <taxon>Sphaerularioidea</taxon>
        <taxon>Anguinidae</taxon>
        <taxon>Anguininae</taxon>
        <taxon>Ditylenchus</taxon>
    </lineage>
</organism>
<feature type="coiled-coil region" evidence="8">
    <location>
        <begin position="529"/>
        <end position="584"/>
    </location>
</feature>
<evidence type="ECO:0000256" key="6">
    <source>
        <dbReference type="ARBA" id="ARBA00023136"/>
    </source>
</evidence>
<keyword evidence="6" id="KW-0472">Membrane</keyword>
<evidence type="ECO:0000256" key="1">
    <source>
        <dbReference type="ARBA" id="ARBA00004232"/>
    </source>
</evidence>
<evidence type="ECO:0000313" key="10">
    <source>
        <dbReference type="Proteomes" id="UP000887574"/>
    </source>
</evidence>
<proteinExistence type="predicted"/>
<dbReference type="InterPro" id="IPR019130">
    <property type="entry name" value="Macoilin"/>
</dbReference>
<accession>A0A915DGU2</accession>
<protein>
    <submittedName>
        <fullName evidence="11">Uncharacterized protein</fullName>
    </submittedName>
</protein>
<keyword evidence="8" id="KW-0175">Coiled coil</keyword>